<dbReference type="OrthoDB" id="2275967at2759"/>
<accession>A0A367JAN9</accession>
<protein>
    <submittedName>
        <fullName evidence="1">Uncharacterized protein</fullName>
    </submittedName>
</protein>
<organism evidence="1 2">
    <name type="scientific">Rhizopus stolonifer</name>
    <name type="common">Rhizopus nigricans</name>
    <dbReference type="NCBI Taxonomy" id="4846"/>
    <lineage>
        <taxon>Eukaryota</taxon>
        <taxon>Fungi</taxon>
        <taxon>Fungi incertae sedis</taxon>
        <taxon>Mucoromycota</taxon>
        <taxon>Mucoromycotina</taxon>
        <taxon>Mucoromycetes</taxon>
        <taxon>Mucorales</taxon>
        <taxon>Mucorineae</taxon>
        <taxon>Rhizopodaceae</taxon>
        <taxon>Rhizopus</taxon>
    </lineage>
</organism>
<sequence length="495" mass="57106">MSDLDTYKANFKTSNKYLKYFCNQPASNWTLEKFKKTFYDKDAEKAKKAFIKNLNIVKHDAKNIPSVVKQHIDREINSFSSATRDITNITVKGNYYHAERDIFVNEAVERDTKKQKISHKGKEKESEDVEFTQKWVEFLADAENNKNFHRYSPEKNGVTRLGAKFSPHPHVDKDLYREMKKQIGQSQSYDFGADMKEYIINVLNADDAAKVKVPQSLVESKEGICQLTFDTLKIINKVYMKRPSISRSEVVYNTIMIFPCLEAMLSLMKDNDFEPYFVPGEDELEAMTKQLKKMGGKGDKRKIYKADGVIRLAQEDDLEILVLETAGAFGHDDHAKAAFDNSKGMFASLAMLKTIADKYKFASVTEFKKLRLYLVQPSERHIRLWSMQYTKHGIYNFVREDKVSIKEDSNDREEQLASLVSFLLNLKVCLDKTTKAIASLKTEHDEKEKCYDSETNSQLVLLSEIICPDIFKSSFNTHGQHFAQEHFKSSPESDY</sequence>
<dbReference type="Proteomes" id="UP000253551">
    <property type="component" value="Unassembled WGS sequence"/>
</dbReference>
<dbReference type="EMBL" id="PJQM01003857">
    <property type="protein sequence ID" value="RCH86801.1"/>
    <property type="molecule type" value="Genomic_DNA"/>
</dbReference>
<gene>
    <name evidence="1" type="ORF">CU098_006968</name>
</gene>
<evidence type="ECO:0000313" key="2">
    <source>
        <dbReference type="Proteomes" id="UP000253551"/>
    </source>
</evidence>
<keyword evidence="2" id="KW-1185">Reference proteome</keyword>
<evidence type="ECO:0000313" key="1">
    <source>
        <dbReference type="EMBL" id="RCH86801.1"/>
    </source>
</evidence>
<dbReference type="AlphaFoldDB" id="A0A367JAN9"/>
<name>A0A367JAN9_RHIST</name>
<comment type="caution">
    <text evidence="1">The sequence shown here is derived from an EMBL/GenBank/DDBJ whole genome shotgun (WGS) entry which is preliminary data.</text>
</comment>
<proteinExistence type="predicted"/>
<reference evidence="1 2" key="1">
    <citation type="journal article" date="2018" name="G3 (Bethesda)">
        <title>Phylogenetic and Phylogenomic Definition of Rhizopus Species.</title>
        <authorList>
            <person name="Gryganskyi A.P."/>
            <person name="Golan J."/>
            <person name="Dolatabadi S."/>
            <person name="Mondo S."/>
            <person name="Robb S."/>
            <person name="Idnurm A."/>
            <person name="Muszewska A."/>
            <person name="Steczkiewicz K."/>
            <person name="Masonjones S."/>
            <person name="Liao H.L."/>
            <person name="Gajdeczka M.T."/>
            <person name="Anike F."/>
            <person name="Vuek A."/>
            <person name="Anishchenko I.M."/>
            <person name="Voigt K."/>
            <person name="de Hoog G.S."/>
            <person name="Smith M.E."/>
            <person name="Heitman J."/>
            <person name="Vilgalys R."/>
            <person name="Stajich J.E."/>
        </authorList>
    </citation>
    <scope>NUCLEOTIDE SEQUENCE [LARGE SCALE GENOMIC DNA]</scope>
    <source>
        <strain evidence="1 2">LSU 92-RS-03</strain>
    </source>
</reference>